<dbReference type="RefSeq" id="XP_045292183.1">
    <property type="nucleotide sequence ID" value="XM_045428208.1"/>
</dbReference>
<dbReference type="InParanoid" id="C0NDG2"/>
<evidence type="ECO:0000256" key="1">
    <source>
        <dbReference type="SAM" id="MobiDB-lite"/>
    </source>
</evidence>
<dbReference type="Proteomes" id="UP000001631">
    <property type="component" value="Unassembled WGS sequence"/>
</dbReference>
<accession>C0NDG2</accession>
<reference evidence="2" key="1">
    <citation type="submission" date="2009-02" db="EMBL/GenBank/DDBJ databases">
        <title>The Genome Sequence of Ajellomyces capsulatus strain G186AR.</title>
        <authorList>
            <consortium name="The Broad Institute Genome Sequencing Platform"/>
            <person name="Champion M."/>
            <person name="Cuomo C."/>
            <person name="Ma L.-J."/>
            <person name="Henn M.R."/>
            <person name="Sil A."/>
            <person name="Goldman B."/>
            <person name="Young S.K."/>
            <person name="Kodira C.D."/>
            <person name="Zeng Q."/>
            <person name="Koehrsen M."/>
            <person name="Alvarado L."/>
            <person name="Berlin A."/>
            <person name="Borenstein D."/>
            <person name="Chen Z."/>
            <person name="Engels R."/>
            <person name="Freedman E."/>
            <person name="Gellesch M."/>
            <person name="Goldberg J."/>
            <person name="Griggs A."/>
            <person name="Gujja S."/>
            <person name="Heiman D."/>
            <person name="Hepburn T."/>
            <person name="Howarth C."/>
            <person name="Jen D."/>
            <person name="Larson L."/>
            <person name="Lewis B."/>
            <person name="Mehta T."/>
            <person name="Park D."/>
            <person name="Pearson M."/>
            <person name="Roberts A."/>
            <person name="Saif S."/>
            <person name="Shea T."/>
            <person name="Shenoy N."/>
            <person name="Sisk P."/>
            <person name="Stolte C."/>
            <person name="Sykes S."/>
            <person name="Walk T."/>
            <person name="White J."/>
            <person name="Yandava C."/>
            <person name="Klein B."/>
            <person name="McEwen J.G."/>
            <person name="Puccia R."/>
            <person name="Goldman G.H."/>
            <person name="Felipe M.S."/>
            <person name="Nino-Vega G."/>
            <person name="San-Blas G."/>
            <person name="Taylor J."/>
            <person name="Mendoza L."/>
            <person name="Galagan J."/>
            <person name="Nusbaum C."/>
            <person name="Birren B."/>
        </authorList>
    </citation>
    <scope>NUCLEOTIDE SEQUENCE</scope>
    <source>
        <strain evidence="2">G186AR</strain>
    </source>
</reference>
<proteinExistence type="predicted"/>
<feature type="region of interest" description="Disordered" evidence="1">
    <location>
        <begin position="147"/>
        <end position="171"/>
    </location>
</feature>
<evidence type="ECO:0000313" key="3">
    <source>
        <dbReference type="Proteomes" id="UP000001631"/>
    </source>
</evidence>
<evidence type="ECO:0000313" key="2">
    <source>
        <dbReference type="EMBL" id="EEH11703.1"/>
    </source>
</evidence>
<keyword evidence="3" id="KW-1185">Reference proteome</keyword>
<sequence>MGNLVPQDSSAAMKRLKVSKPPVERILVTGKKNCRYKRVTGCHRLPYDKGRAERRVGRATWGFGPSPGPGPIGENEKCAPFAANTVTQKHAWSKPYLYPHILLSLRLQRSSRRDEKGQHISYGCVALGAVGRTRMVMCSPSESILTRHKRKVHEQDRRNSGSNRTTQWQGY</sequence>
<organism evidence="2 3">
    <name type="scientific">Ajellomyces capsulatus (strain G186AR / H82 / ATCC MYA-2454 / RMSCC 2432)</name>
    <name type="common">Darling's disease fungus</name>
    <name type="synonym">Histoplasma capsulatum</name>
    <dbReference type="NCBI Taxonomy" id="447093"/>
    <lineage>
        <taxon>Eukaryota</taxon>
        <taxon>Fungi</taxon>
        <taxon>Dikarya</taxon>
        <taxon>Ascomycota</taxon>
        <taxon>Pezizomycotina</taxon>
        <taxon>Eurotiomycetes</taxon>
        <taxon>Eurotiomycetidae</taxon>
        <taxon>Onygenales</taxon>
        <taxon>Ajellomycetaceae</taxon>
        <taxon>Histoplasma</taxon>
    </lineage>
</organism>
<dbReference type="HOGENOM" id="CLU_1562443_0_0_1"/>
<protein>
    <submittedName>
        <fullName evidence="2">Uncharacterized protein</fullName>
    </submittedName>
</protein>
<dbReference type="AlphaFoldDB" id="C0NDG2"/>
<feature type="compositionally biased region" description="Polar residues" evidence="1">
    <location>
        <begin position="160"/>
        <end position="171"/>
    </location>
</feature>
<dbReference type="GeneID" id="69034175"/>
<gene>
    <name evidence="2" type="ORF">HCBG_01158</name>
</gene>
<dbReference type="EMBL" id="GG663363">
    <property type="protein sequence ID" value="EEH11703.1"/>
    <property type="molecule type" value="Genomic_DNA"/>
</dbReference>
<name>C0NDG2_AJECG</name>